<evidence type="ECO:0000256" key="2">
    <source>
        <dbReference type="ARBA" id="ARBA00022840"/>
    </source>
</evidence>
<accession>A0A2M8G185</accession>
<reference evidence="6" key="1">
    <citation type="submission" date="2017-09" db="EMBL/GenBank/DDBJ databases">
        <title>Depth-based differentiation of microbial function through sediment-hosted aquifers and enrichment of novel symbionts in the deep terrestrial subsurface.</title>
        <authorList>
            <person name="Probst A.J."/>
            <person name="Ladd B."/>
            <person name="Jarett J.K."/>
            <person name="Geller-Mcgrath D.E."/>
            <person name="Sieber C.M.K."/>
            <person name="Emerson J.B."/>
            <person name="Anantharaman K."/>
            <person name="Thomas B.C."/>
            <person name="Malmstrom R."/>
            <person name="Stieglmeier M."/>
            <person name="Klingl A."/>
            <person name="Woyke T."/>
            <person name="Ryan C.M."/>
            <person name="Banfield J.F."/>
        </authorList>
    </citation>
    <scope>NUCLEOTIDE SEQUENCE [LARGE SCALE GENOMIC DNA]</scope>
</reference>
<keyword evidence="2" id="KW-0067">ATP-binding</keyword>
<organism evidence="5 6">
    <name type="scientific">Candidatus Colwellbacteria bacterium CG_4_9_14_0_2_um_filter_50_12</name>
    <dbReference type="NCBI Taxonomy" id="1974538"/>
    <lineage>
        <taxon>Bacteria</taxon>
        <taxon>Candidatus Colwelliibacteriota</taxon>
    </lineage>
</organism>
<proteinExistence type="predicted"/>
<dbReference type="Gene3D" id="3.40.50.300">
    <property type="entry name" value="P-loop containing nucleotide triphosphate hydrolases"/>
    <property type="match status" value="2"/>
</dbReference>
<keyword evidence="1" id="KW-0547">Nucleotide-binding</keyword>
<evidence type="ECO:0000259" key="4">
    <source>
        <dbReference type="PROSITE" id="PS50893"/>
    </source>
</evidence>
<name>A0A2M8G185_9BACT</name>
<dbReference type="InterPro" id="IPR003439">
    <property type="entry name" value="ABC_transporter-like_ATP-bd"/>
</dbReference>
<feature type="domain" description="ABC transporter" evidence="4">
    <location>
        <begin position="8"/>
        <end position="208"/>
    </location>
</feature>
<dbReference type="NCBIfam" id="NF000355">
    <property type="entry name" value="ribo_prot_ABC_F"/>
    <property type="match status" value="1"/>
</dbReference>
<dbReference type="PROSITE" id="PS00211">
    <property type="entry name" value="ABC_TRANSPORTER_1"/>
    <property type="match status" value="2"/>
</dbReference>
<dbReference type="EMBL" id="PFQX01000036">
    <property type="protein sequence ID" value="PJC65404.1"/>
    <property type="molecule type" value="Genomic_DNA"/>
</dbReference>
<dbReference type="GO" id="GO:0005524">
    <property type="term" value="F:ATP binding"/>
    <property type="evidence" value="ECO:0007669"/>
    <property type="project" value="UniProtKB-KW"/>
</dbReference>
<dbReference type="CDD" id="cd03221">
    <property type="entry name" value="ABCF_EF-3"/>
    <property type="match status" value="2"/>
</dbReference>
<evidence type="ECO:0000256" key="3">
    <source>
        <dbReference type="SAM" id="MobiDB-lite"/>
    </source>
</evidence>
<dbReference type="AlphaFoldDB" id="A0A2M8G185"/>
<dbReference type="SMART" id="SM00382">
    <property type="entry name" value="AAA"/>
    <property type="match status" value="2"/>
</dbReference>
<evidence type="ECO:0000256" key="1">
    <source>
        <dbReference type="ARBA" id="ARBA00022741"/>
    </source>
</evidence>
<gene>
    <name evidence="5" type="ORF">CO020_00840</name>
</gene>
<dbReference type="PANTHER" id="PTHR42855">
    <property type="entry name" value="ABC TRANSPORTER ATP-BINDING SUBUNIT"/>
    <property type="match status" value="1"/>
</dbReference>
<protein>
    <submittedName>
        <fullName evidence="5">ABC transporter</fullName>
    </submittedName>
</protein>
<dbReference type="InterPro" id="IPR017871">
    <property type="entry name" value="ABC_transporter-like_CS"/>
</dbReference>
<comment type="caution">
    <text evidence="5">The sequence shown here is derived from an EMBL/GenBank/DDBJ whole genome shotgun (WGS) entry which is preliminary data.</text>
</comment>
<sequence length="500" mass="55589">MTNRGPVLVAKDISFNTGDGFVLRNISASFGAERIGLVGKNGIGKTTLLRLLVGELKPTRGKIERIARVAYLPQHHKLDLSQRVSAIVGAKGPEKFGQFGLKNIKVDRVLGSLSGGERMKVMLAGLLASNPDFLVFDEPTNDLDSASREAIYNLVNRWKGGMLVVSHDRKLLRLMDRILELSEQGLKAYGGNYDVYKEQKDIENAAAARNLVHAREGLKTAGTQAQTTEERQRERLKRGKERREKIGMSRLELGHMKETSENTTARLRKVHIQRVKNAKRALEEARVKIPPENNIKVDLSSTEVPTGKLVAALKKIKFSYPGSEPLFDNFSFEMYGPMRIAVKGPNGSGKTTFVKLILKELEPVAGETILGAQRIAYLDQNVAKLREEDTLLENAKRISGLEDEAARKWLARFLFKDAEVFKKVEVLSGGERMRAALACILAGDKPPQLLVLDEPTNNLDLSSIERIESALMNYRGALIVISHDEDFVRNIGVEEEIELG</sequence>
<dbReference type="GO" id="GO:0016887">
    <property type="term" value="F:ATP hydrolysis activity"/>
    <property type="evidence" value="ECO:0007669"/>
    <property type="project" value="InterPro"/>
</dbReference>
<feature type="region of interest" description="Disordered" evidence="3">
    <location>
        <begin position="219"/>
        <end position="240"/>
    </location>
</feature>
<dbReference type="InterPro" id="IPR003593">
    <property type="entry name" value="AAA+_ATPase"/>
</dbReference>
<dbReference type="Pfam" id="PF00005">
    <property type="entry name" value="ABC_tran"/>
    <property type="match status" value="2"/>
</dbReference>
<evidence type="ECO:0000313" key="5">
    <source>
        <dbReference type="EMBL" id="PJC65404.1"/>
    </source>
</evidence>
<dbReference type="InterPro" id="IPR027417">
    <property type="entry name" value="P-loop_NTPase"/>
</dbReference>
<feature type="domain" description="ABC transporter" evidence="4">
    <location>
        <begin position="311"/>
        <end position="500"/>
    </location>
</feature>
<dbReference type="Proteomes" id="UP000229674">
    <property type="component" value="Unassembled WGS sequence"/>
</dbReference>
<dbReference type="PROSITE" id="PS50893">
    <property type="entry name" value="ABC_TRANSPORTER_2"/>
    <property type="match status" value="2"/>
</dbReference>
<evidence type="ECO:0000313" key="6">
    <source>
        <dbReference type="Proteomes" id="UP000229674"/>
    </source>
</evidence>
<dbReference type="InterPro" id="IPR051309">
    <property type="entry name" value="ABCF_ATPase"/>
</dbReference>
<dbReference type="SUPFAM" id="SSF52540">
    <property type="entry name" value="P-loop containing nucleoside triphosphate hydrolases"/>
    <property type="match status" value="2"/>
</dbReference>
<dbReference type="PANTHER" id="PTHR42855:SF1">
    <property type="entry name" value="ABC TRANSPORTER DOMAIN-CONTAINING PROTEIN"/>
    <property type="match status" value="1"/>
</dbReference>